<evidence type="ECO:0000313" key="14">
    <source>
        <dbReference type="EMBL" id="CAE6730528.1"/>
    </source>
</evidence>
<evidence type="ECO:0000256" key="5">
    <source>
        <dbReference type="ARBA" id="ARBA00022448"/>
    </source>
</evidence>
<evidence type="ECO:0000256" key="7">
    <source>
        <dbReference type="ARBA" id="ARBA00022519"/>
    </source>
</evidence>
<feature type="transmembrane region" description="Helical" evidence="13">
    <location>
        <begin position="59"/>
        <end position="77"/>
    </location>
</feature>
<evidence type="ECO:0000256" key="11">
    <source>
        <dbReference type="ARBA" id="ARBA00023136"/>
    </source>
</evidence>
<evidence type="ECO:0000256" key="9">
    <source>
        <dbReference type="ARBA" id="ARBA00022748"/>
    </source>
</evidence>
<dbReference type="RefSeq" id="WP_213036497.1">
    <property type="nucleotide sequence ID" value="NZ_CAJNBL010000040.1"/>
</dbReference>
<sequence length="227" mass="23989">MNQLSLLGLISLVVRRDLVLAMRRRADVLTTLIFFVMVVSLFPLGVGPEMEMLRKMAPGLVWVSALLASMLSLGRMFSADYLDGTLEQMMLAPQSLAIVVLSKILAHWMVSGFPLVIIAPVLGMQFDMSAQALWVLMITLLLGTPILSVIGAAGAALTLGLRGGGALVSLLVLPLCIPVLIFGAGAVESVVSGINAGSNLALLGAILVMALAFMPWITAHALRISLE</sequence>
<comment type="caution">
    <text evidence="14">The sequence shown here is derived from an EMBL/GenBank/DDBJ whole genome shotgun (WGS) entry which is preliminary data.</text>
</comment>
<feature type="transmembrane region" description="Helical" evidence="13">
    <location>
        <begin position="134"/>
        <end position="159"/>
    </location>
</feature>
<comment type="similarity">
    <text evidence="3 12">Belongs to the CcmB/CycW/HelB family.</text>
</comment>
<feature type="transmembrane region" description="Helical" evidence="13">
    <location>
        <begin position="97"/>
        <end position="122"/>
    </location>
</feature>
<keyword evidence="11 12" id="KW-0472">Membrane</keyword>
<keyword evidence="9 12" id="KW-0201">Cytochrome c-type biogenesis</keyword>
<evidence type="ECO:0000256" key="3">
    <source>
        <dbReference type="ARBA" id="ARBA00010544"/>
    </source>
</evidence>
<reference evidence="14" key="1">
    <citation type="submission" date="2021-02" db="EMBL/GenBank/DDBJ databases">
        <authorList>
            <person name="Han P."/>
        </authorList>
    </citation>
    <scope>NUCLEOTIDE SEQUENCE</scope>
    <source>
        <strain evidence="14">Candidatus Nitrotoga sp. ZN8</strain>
    </source>
</reference>
<evidence type="ECO:0000256" key="8">
    <source>
        <dbReference type="ARBA" id="ARBA00022692"/>
    </source>
</evidence>
<evidence type="ECO:0000256" key="4">
    <source>
        <dbReference type="ARBA" id="ARBA00016452"/>
    </source>
</evidence>
<keyword evidence="15" id="KW-1185">Reference proteome</keyword>
<comment type="function">
    <text evidence="1 12">Required for the export of heme to the periplasm for the biogenesis of c-type cytochromes.</text>
</comment>
<keyword evidence="7 12" id="KW-0997">Cell inner membrane</keyword>
<name>A0A916BE23_9PROT</name>
<organism evidence="14 15">
    <name type="scientific">Candidatus Nitrotoga fabula</name>
    <dbReference type="NCBI Taxonomy" id="2182327"/>
    <lineage>
        <taxon>Bacteria</taxon>
        <taxon>Pseudomonadati</taxon>
        <taxon>Pseudomonadota</taxon>
        <taxon>Betaproteobacteria</taxon>
        <taxon>Nitrosomonadales</taxon>
        <taxon>Gallionellaceae</taxon>
        <taxon>Candidatus Nitrotoga</taxon>
    </lineage>
</organism>
<evidence type="ECO:0000313" key="15">
    <source>
        <dbReference type="Proteomes" id="UP000675882"/>
    </source>
</evidence>
<dbReference type="PIRSF" id="PIRSF002764">
    <property type="entry name" value="CcmB"/>
    <property type="match status" value="1"/>
</dbReference>
<dbReference type="PANTHER" id="PTHR30070">
    <property type="entry name" value="HEME EXPORTER PROTEIN B"/>
    <property type="match status" value="1"/>
</dbReference>
<dbReference type="PRINTS" id="PR01414">
    <property type="entry name" value="CCMBBIOGNSIS"/>
</dbReference>
<evidence type="ECO:0000256" key="1">
    <source>
        <dbReference type="ARBA" id="ARBA00002442"/>
    </source>
</evidence>
<evidence type="ECO:0000256" key="13">
    <source>
        <dbReference type="SAM" id="Phobius"/>
    </source>
</evidence>
<proteinExistence type="inferred from homology"/>
<gene>
    <name evidence="14" type="primary">ccmB</name>
    <name evidence="14" type="ORF">NTGZN8_50023</name>
</gene>
<dbReference type="InterPro" id="IPR003544">
    <property type="entry name" value="Cyt_c_biogenesis_CcmB"/>
</dbReference>
<dbReference type="InterPro" id="IPR026031">
    <property type="entry name" value="Cyt_c_CcmB_bac"/>
</dbReference>
<keyword evidence="10 13" id="KW-1133">Transmembrane helix</keyword>
<accession>A0A916BE23</accession>
<dbReference type="GO" id="GO:1903607">
    <property type="term" value="P:cytochrome c biosynthetic process"/>
    <property type="evidence" value="ECO:0007669"/>
    <property type="project" value="TreeGrafter"/>
</dbReference>
<dbReference type="Pfam" id="PF03379">
    <property type="entry name" value="CcmB"/>
    <property type="match status" value="1"/>
</dbReference>
<protein>
    <recommendedName>
        <fullName evidence="4 12">Heme exporter protein B</fullName>
    </recommendedName>
</protein>
<dbReference type="AlphaFoldDB" id="A0A916BE23"/>
<feature type="transmembrane region" description="Helical" evidence="13">
    <location>
        <begin position="199"/>
        <end position="217"/>
    </location>
</feature>
<dbReference type="GO" id="GO:0017004">
    <property type="term" value="P:cytochrome complex assembly"/>
    <property type="evidence" value="ECO:0007669"/>
    <property type="project" value="UniProtKB-KW"/>
</dbReference>
<keyword evidence="8 13" id="KW-0812">Transmembrane</keyword>
<keyword evidence="6 12" id="KW-1003">Cell membrane</keyword>
<keyword evidence="5 12" id="KW-0813">Transport</keyword>
<dbReference type="NCBIfam" id="TIGR01190">
    <property type="entry name" value="ccmB"/>
    <property type="match status" value="1"/>
</dbReference>
<dbReference type="PANTHER" id="PTHR30070:SF1">
    <property type="entry name" value="CYTOCHROME C BIOGENESIS B-RELATED"/>
    <property type="match status" value="1"/>
</dbReference>
<dbReference type="Proteomes" id="UP000675882">
    <property type="component" value="Unassembled WGS sequence"/>
</dbReference>
<feature type="transmembrane region" description="Helical" evidence="13">
    <location>
        <begin position="165"/>
        <end position="187"/>
    </location>
</feature>
<evidence type="ECO:0000256" key="6">
    <source>
        <dbReference type="ARBA" id="ARBA00022475"/>
    </source>
</evidence>
<comment type="subcellular location">
    <subcellularLocation>
        <location evidence="2">Cell inner membrane</location>
        <topology evidence="2">Multi-pass membrane protein</topology>
    </subcellularLocation>
</comment>
<evidence type="ECO:0000256" key="2">
    <source>
        <dbReference type="ARBA" id="ARBA00004429"/>
    </source>
</evidence>
<feature type="transmembrane region" description="Helical" evidence="13">
    <location>
        <begin position="26"/>
        <end position="47"/>
    </location>
</feature>
<dbReference type="GO" id="GO:0005886">
    <property type="term" value="C:plasma membrane"/>
    <property type="evidence" value="ECO:0007669"/>
    <property type="project" value="UniProtKB-SubCell"/>
</dbReference>
<dbReference type="GO" id="GO:0015232">
    <property type="term" value="F:heme transmembrane transporter activity"/>
    <property type="evidence" value="ECO:0007669"/>
    <property type="project" value="InterPro"/>
</dbReference>
<evidence type="ECO:0000256" key="12">
    <source>
        <dbReference type="PIRNR" id="PIRNR002764"/>
    </source>
</evidence>
<evidence type="ECO:0000256" key="10">
    <source>
        <dbReference type="ARBA" id="ARBA00022989"/>
    </source>
</evidence>
<dbReference type="EMBL" id="CAJNBL010000040">
    <property type="protein sequence ID" value="CAE6730528.1"/>
    <property type="molecule type" value="Genomic_DNA"/>
</dbReference>